<feature type="transmembrane region" description="Helical" evidence="12">
    <location>
        <begin position="30"/>
        <end position="51"/>
    </location>
</feature>
<feature type="domain" description="Thioredoxin" evidence="13">
    <location>
        <begin position="436"/>
        <end position="616"/>
    </location>
</feature>
<dbReference type="PROSITE" id="PS51352">
    <property type="entry name" value="THIOREDOXIN_2"/>
    <property type="match status" value="1"/>
</dbReference>
<evidence type="ECO:0000256" key="11">
    <source>
        <dbReference type="ARBA" id="ARBA00023201"/>
    </source>
</evidence>
<keyword evidence="3 12" id="KW-0813">Transport</keyword>
<comment type="caution">
    <text evidence="14">The sequence shown here is derived from an EMBL/GenBank/DDBJ whole genome shotgun (WGS) entry which is preliminary data.</text>
</comment>
<dbReference type="PANTHER" id="PTHR30341:SF0">
    <property type="entry name" value="NA(+)_H(+) ANTIPORTER NHAA"/>
    <property type="match status" value="1"/>
</dbReference>
<keyword evidence="15" id="KW-1185">Reference proteome</keyword>
<dbReference type="PANTHER" id="PTHR30341">
    <property type="entry name" value="SODIUM ION/PROTON ANTIPORTER NHAA-RELATED"/>
    <property type="match status" value="1"/>
</dbReference>
<name>A0ABN2QDJ3_9ACTN</name>
<feature type="transmembrane region" description="Helical" evidence="12">
    <location>
        <begin position="164"/>
        <end position="187"/>
    </location>
</feature>
<dbReference type="Pfam" id="PF06965">
    <property type="entry name" value="Na_H_antiport_1"/>
    <property type="match status" value="1"/>
</dbReference>
<feature type="transmembrane region" description="Helical" evidence="12">
    <location>
        <begin position="137"/>
        <end position="157"/>
    </location>
</feature>
<evidence type="ECO:0000256" key="10">
    <source>
        <dbReference type="ARBA" id="ARBA00023136"/>
    </source>
</evidence>
<feature type="transmembrane region" description="Helical" evidence="12">
    <location>
        <begin position="332"/>
        <end position="356"/>
    </location>
</feature>
<dbReference type="InterPro" id="IPR012336">
    <property type="entry name" value="Thioredoxin-like_fold"/>
</dbReference>
<gene>
    <name evidence="12" type="primary">nhaA</name>
    <name evidence="14" type="ORF">GCM10009798_05940</name>
</gene>
<dbReference type="SUPFAM" id="SSF52833">
    <property type="entry name" value="Thioredoxin-like"/>
    <property type="match status" value="1"/>
</dbReference>
<dbReference type="HAMAP" id="MF_01844">
    <property type="entry name" value="NhaA"/>
    <property type="match status" value="1"/>
</dbReference>
<feature type="transmembrane region" description="Helical" evidence="12">
    <location>
        <begin position="111"/>
        <end position="131"/>
    </location>
</feature>
<dbReference type="RefSeq" id="WP_344042251.1">
    <property type="nucleotide sequence ID" value="NZ_BAAAPB010000001.1"/>
</dbReference>
<dbReference type="InterPro" id="IPR023171">
    <property type="entry name" value="Na/H_antiporter_dom_sf"/>
</dbReference>
<keyword evidence="7 12" id="KW-1133">Transmembrane helix</keyword>
<evidence type="ECO:0000256" key="8">
    <source>
        <dbReference type="ARBA" id="ARBA00023053"/>
    </source>
</evidence>
<dbReference type="Pfam" id="PF13462">
    <property type="entry name" value="Thioredoxin_4"/>
    <property type="match status" value="1"/>
</dbReference>
<evidence type="ECO:0000256" key="4">
    <source>
        <dbReference type="ARBA" id="ARBA00022449"/>
    </source>
</evidence>
<accession>A0ABN2QDJ3</accession>
<keyword evidence="4 12" id="KW-0050">Antiport</keyword>
<keyword evidence="11 12" id="KW-0739">Sodium transport</keyword>
<feature type="transmembrane region" description="Helical" evidence="12">
    <location>
        <begin position="368"/>
        <end position="391"/>
    </location>
</feature>
<keyword evidence="8 12" id="KW-0915">Sodium</keyword>
<reference evidence="14 15" key="1">
    <citation type="journal article" date="2019" name="Int. J. Syst. Evol. Microbiol.">
        <title>The Global Catalogue of Microorganisms (GCM) 10K type strain sequencing project: providing services to taxonomists for standard genome sequencing and annotation.</title>
        <authorList>
            <consortium name="The Broad Institute Genomics Platform"/>
            <consortium name="The Broad Institute Genome Sequencing Center for Infectious Disease"/>
            <person name="Wu L."/>
            <person name="Ma J."/>
        </authorList>
    </citation>
    <scope>NUCLEOTIDE SEQUENCE [LARGE SCALE GENOMIC DNA]</scope>
    <source>
        <strain evidence="14 15">JCM 15309</strain>
    </source>
</reference>
<comment type="function">
    <text evidence="12">Na(+)/H(+) antiporter that extrudes sodium in exchange for external protons.</text>
</comment>
<evidence type="ECO:0000259" key="13">
    <source>
        <dbReference type="PROSITE" id="PS51352"/>
    </source>
</evidence>
<comment type="subcellular location">
    <subcellularLocation>
        <location evidence="1">Cell inner membrane</location>
        <topology evidence="1">Multi-pass membrane protein</topology>
    </subcellularLocation>
    <subcellularLocation>
        <location evidence="12">Cell membrane</location>
        <topology evidence="12">Multi-pass membrane protein</topology>
    </subcellularLocation>
</comment>
<proteinExistence type="inferred from homology"/>
<feature type="transmembrane region" description="Helical" evidence="12">
    <location>
        <begin position="403"/>
        <end position="423"/>
    </location>
</feature>
<dbReference type="EMBL" id="BAAAPB010000001">
    <property type="protein sequence ID" value="GAA1949549.1"/>
    <property type="molecule type" value="Genomic_DNA"/>
</dbReference>
<sequence length="622" mass="66779">MAYDDDSSTPWANRVANGLKSFAAAESSGAAALVGAVVVAIVWCTISAHGYESFWATPFSLALGGHELDEPLRVWVNSGLMTLFFLVVGLEARREFDLGDLRERRRFLLPCAAGLAGMLVPVVIYLLVLHGDAGSGSWGMVMSTDTALALGLLSVVGRGLPDRLRVFLVTVFVVDDVVALLVVTIAYTEHVSMRPLLIAVVALAAVTLVRQLPSRPFLVPLLLLCVAWVALLESGVDPIVLGLVVGLATSAYAPSRDDLEQASSLFLGFREQPTAEFARAAKAGVIRSVSTNALLQSKLQPWTGYVVVPLFALANAGLALDLDFLRTAFSHGLVWAIIVGYVAGKPIGVVGASWLVERLTGGSVRPAVGWTGVLGSGTLAGIGFTLSFIVADMALEGTQLAEAKLGVLVGALVSTAVSVVVFARTTRWTEVRRARALLGDATPLLDLHNDVDPEHDHVRGSAGAMVTLVEYGDLECPYCGRAEAVVRELLKETDLRYVWRHLPLGDVHPHAQLAAEASEAAGAQGMFWEMHDRLLDHQDRLEPQDLLEHARELGLDLRRFREDLVEHRHAARIARDMDSADLSGVAGTPTFFINGRRHHGSYNLATLSAAIADARARALLRT</sequence>
<feature type="transmembrane region" description="Helical" evidence="12">
    <location>
        <begin position="302"/>
        <end position="320"/>
    </location>
</feature>
<evidence type="ECO:0000256" key="3">
    <source>
        <dbReference type="ARBA" id="ARBA00022448"/>
    </source>
</evidence>
<keyword evidence="10 12" id="KW-0472">Membrane</keyword>
<keyword evidence="5 12" id="KW-1003">Cell membrane</keyword>
<dbReference type="Proteomes" id="UP001500571">
    <property type="component" value="Unassembled WGS sequence"/>
</dbReference>
<evidence type="ECO:0000256" key="6">
    <source>
        <dbReference type="ARBA" id="ARBA00022692"/>
    </source>
</evidence>
<feature type="transmembrane region" description="Helical" evidence="12">
    <location>
        <begin position="71"/>
        <end position="90"/>
    </location>
</feature>
<dbReference type="InterPro" id="IPR013766">
    <property type="entry name" value="Thioredoxin_domain"/>
</dbReference>
<dbReference type="InterPro" id="IPR036249">
    <property type="entry name" value="Thioredoxin-like_sf"/>
</dbReference>
<comment type="similarity">
    <text evidence="12">Belongs to the NhaA Na(+)/H(+) (TC 2.A.33) antiporter family.</text>
</comment>
<protein>
    <recommendedName>
        <fullName evidence="12">Na(+)/H(+) antiporter NhaA</fullName>
    </recommendedName>
    <alternativeName>
        <fullName evidence="12">Sodium/proton antiporter NhaA</fullName>
    </alternativeName>
</protein>
<evidence type="ECO:0000256" key="2">
    <source>
        <dbReference type="ARBA" id="ARBA00007006"/>
    </source>
</evidence>
<evidence type="ECO:0000256" key="5">
    <source>
        <dbReference type="ARBA" id="ARBA00022475"/>
    </source>
</evidence>
<evidence type="ECO:0000313" key="15">
    <source>
        <dbReference type="Proteomes" id="UP001500571"/>
    </source>
</evidence>
<keyword evidence="9 12" id="KW-0406">Ion transport</keyword>
<keyword evidence="6 12" id="KW-0812">Transmembrane</keyword>
<dbReference type="Gene3D" id="1.20.1530.10">
    <property type="entry name" value="Na+/H+ antiporter like domain"/>
    <property type="match status" value="1"/>
</dbReference>
<comment type="catalytic activity">
    <reaction evidence="12">
        <text>Na(+)(in) + 2 H(+)(out) = Na(+)(out) + 2 H(+)(in)</text>
        <dbReference type="Rhea" id="RHEA:29251"/>
        <dbReference type="ChEBI" id="CHEBI:15378"/>
        <dbReference type="ChEBI" id="CHEBI:29101"/>
    </reaction>
</comment>
<evidence type="ECO:0000256" key="1">
    <source>
        <dbReference type="ARBA" id="ARBA00004429"/>
    </source>
</evidence>
<comment type="similarity">
    <text evidence="2">In the N-terminal section; belongs to the NhaA Na(+)/H(+) (TC 2.A.33) antiporter family.</text>
</comment>
<dbReference type="Gene3D" id="3.40.30.10">
    <property type="entry name" value="Glutaredoxin"/>
    <property type="match status" value="1"/>
</dbReference>
<evidence type="ECO:0000256" key="7">
    <source>
        <dbReference type="ARBA" id="ARBA00022989"/>
    </source>
</evidence>
<dbReference type="InterPro" id="IPR004670">
    <property type="entry name" value="NhaA"/>
</dbReference>
<evidence type="ECO:0000256" key="12">
    <source>
        <dbReference type="HAMAP-Rule" id="MF_01844"/>
    </source>
</evidence>
<organism evidence="14 15">
    <name type="scientific">Nocardioides panacihumi</name>
    <dbReference type="NCBI Taxonomy" id="400774"/>
    <lineage>
        <taxon>Bacteria</taxon>
        <taxon>Bacillati</taxon>
        <taxon>Actinomycetota</taxon>
        <taxon>Actinomycetes</taxon>
        <taxon>Propionibacteriales</taxon>
        <taxon>Nocardioidaceae</taxon>
        <taxon>Nocardioides</taxon>
    </lineage>
</organism>
<evidence type="ECO:0000313" key="14">
    <source>
        <dbReference type="EMBL" id="GAA1949549.1"/>
    </source>
</evidence>
<evidence type="ECO:0000256" key="9">
    <source>
        <dbReference type="ARBA" id="ARBA00023065"/>
    </source>
</evidence>